<dbReference type="InterPro" id="IPR026881">
    <property type="entry name" value="WYL_dom"/>
</dbReference>
<feature type="non-terminal residue" evidence="2">
    <location>
        <position position="1"/>
    </location>
</feature>
<dbReference type="AlphaFoldDB" id="A0A939BAM2"/>
<dbReference type="Pfam" id="PF13280">
    <property type="entry name" value="WYL"/>
    <property type="match status" value="1"/>
</dbReference>
<dbReference type="InterPro" id="IPR051534">
    <property type="entry name" value="CBASS_pafABC_assoc_protein"/>
</dbReference>
<accession>A0A939BAM2</accession>
<name>A0A939BAM2_9BIFI</name>
<reference evidence="2" key="1">
    <citation type="submission" date="2020-08" db="EMBL/GenBank/DDBJ databases">
        <authorList>
            <person name="Cejkova D."/>
            <person name="Kubasova T."/>
            <person name="Jahodarova E."/>
            <person name="Rychlik I."/>
        </authorList>
    </citation>
    <scope>NUCLEOTIDE SEQUENCE</scope>
    <source>
        <strain evidence="2">An836</strain>
    </source>
</reference>
<evidence type="ECO:0000313" key="2">
    <source>
        <dbReference type="EMBL" id="MBM6700654.1"/>
    </source>
</evidence>
<proteinExistence type="predicted"/>
<dbReference type="PANTHER" id="PTHR34580:SF3">
    <property type="entry name" value="PROTEIN PAFB"/>
    <property type="match status" value="1"/>
</dbReference>
<feature type="domain" description="WYL" evidence="1">
    <location>
        <begin position="34"/>
        <end position="100"/>
    </location>
</feature>
<evidence type="ECO:0000313" key="3">
    <source>
        <dbReference type="Proteomes" id="UP000718821"/>
    </source>
</evidence>
<dbReference type="PANTHER" id="PTHR34580">
    <property type="match status" value="1"/>
</dbReference>
<organism evidence="2 3">
    <name type="scientific">Bifidobacterium pullorum subsp. saeculare</name>
    <dbReference type="NCBI Taxonomy" id="78257"/>
    <lineage>
        <taxon>Bacteria</taxon>
        <taxon>Bacillati</taxon>
        <taxon>Actinomycetota</taxon>
        <taxon>Actinomycetes</taxon>
        <taxon>Bifidobacteriales</taxon>
        <taxon>Bifidobacteriaceae</taxon>
        <taxon>Bifidobacterium</taxon>
    </lineage>
</organism>
<keyword evidence="3" id="KW-1185">Reference proteome</keyword>
<gene>
    <name evidence="2" type="ORF">H7U32_10275</name>
</gene>
<comment type="caution">
    <text evidence="2">The sequence shown here is derived from an EMBL/GenBank/DDBJ whole genome shotgun (WGS) entry which is preliminary data.</text>
</comment>
<protein>
    <submittedName>
        <fullName evidence="2">WYL domain-containing protein</fullName>
    </submittedName>
</protein>
<dbReference type="PROSITE" id="PS52050">
    <property type="entry name" value="WYL"/>
    <property type="match status" value="1"/>
</dbReference>
<evidence type="ECO:0000259" key="1">
    <source>
        <dbReference type="Pfam" id="PF13280"/>
    </source>
</evidence>
<reference evidence="2" key="2">
    <citation type="journal article" date="2021" name="Sci. Rep.">
        <title>The distribution of antibiotic resistance genes in chicken gut microbiota commensals.</title>
        <authorList>
            <person name="Juricova H."/>
            <person name="Matiasovicova J."/>
            <person name="Kubasova T."/>
            <person name="Cejkova D."/>
            <person name="Rychlik I."/>
        </authorList>
    </citation>
    <scope>NUCLEOTIDE SEQUENCE</scope>
    <source>
        <strain evidence="2">An836</strain>
    </source>
</reference>
<feature type="non-terminal residue" evidence="2">
    <location>
        <position position="148"/>
    </location>
</feature>
<dbReference type="Proteomes" id="UP000718821">
    <property type="component" value="Unassembled WGS sequence"/>
</dbReference>
<sequence>DQLMPTRLRRRATALHAVTLSLRGGMPPLVDAGMLSDIATACRDARVLRFGYRSHAGDASQRHVQPLRLANYGRRWYLIAWDIDRGDWRSFRVDRMDKARETGDSFVPRPVPVDGATRLERGIAYEPFACRVTLRVQGSVDALQAVLP</sequence>
<dbReference type="EMBL" id="JACLYU010000236">
    <property type="protein sequence ID" value="MBM6700654.1"/>
    <property type="molecule type" value="Genomic_DNA"/>
</dbReference>